<feature type="region of interest" description="Disordered" evidence="1">
    <location>
        <begin position="48"/>
        <end position="89"/>
    </location>
</feature>
<dbReference type="EMBL" id="CADCWK010000250">
    <property type="protein sequence ID" value="CAA9567743.1"/>
    <property type="molecule type" value="Genomic_DNA"/>
</dbReference>
<gene>
    <name evidence="3" type="ORF">AVDCRST_MAG33-2215</name>
</gene>
<keyword evidence="2" id="KW-0812">Transmembrane</keyword>
<keyword evidence="2" id="KW-1133">Transmembrane helix</keyword>
<feature type="transmembrane region" description="Helical" evidence="2">
    <location>
        <begin position="30"/>
        <end position="48"/>
    </location>
</feature>
<organism evidence="3">
    <name type="scientific">uncultured Thermomicrobiales bacterium</name>
    <dbReference type="NCBI Taxonomy" id="1645740"/>
    <lineage>
        <taxon>Bacteria</taxon>
        <taxon>Pseudomonadati</taxon>
        <taxon>Thermomicrobiota</taxon>
        <taxon>Thermomicrobia</taxon>
        <taxon>Thermomicrobiales</taxon>
        <taxon>environmental samples</taxon>
    </lineage>
</organism>
<evidence type="ECO:0000313" key="3">
    <source>
        <dbReference type="EMBL" id="CAA9567743.1"/>
    </source>
</evidence>
<protein>
    <submittedName>
        <fullName evidence="3">Uncharacterized protein</fullName>
    </submittedName>
</protein>
<dbReference type="AlphaFoldDB" id="A0A6J4V6G6"/>
<name>A0A6J4V6G6_9BACT</name>
<keyword evidence="2" id="KW-0472">Membrane</keyword>
<evidence type="ECO:0000256" key="1">
    <source>
        <dbReference type="SAM" id="MobiDB-lite"/>
    </source>
</evidence>
<accession>A0A6J4V6G6</accession>
<evidence type="ECO:0000256" key="2">
    <source>
        <dbReference type="SAM" id="Phobius"/>
    </source>
</evidence>
<reference evidence="3" key="1">
    <citation type="submission" date="2020-02" db="EMBL/GenBank/DDBJ databases">
        <authorList>
            <person name="Meier V. D."/>
        </authorList>
    </citation>
    <scope>NUCLEOTIDE SEQUENCE</scope>
    <source>
        <strain evidence="3">AVDCRST_MAG33</strain>
    </source>
</reference>
<proteinExistence type="predicted"/>
<sequence>MQERMIAEGRLPAQRLVMGGSPGRTTRRRVLGFGAVGVIIGGAGLFVLSNEPDEDGASGPQSSDAPGAGSTGGRHSEVPGATPTRAERE</sequence>